<organism evidence="2 3">
    <name type="scientific">Tichowtungia aerotolerans</name>
    <dbReference type="NCBI Taxonomy" id="2697043"/>
    <lineage>
        <taxon>Bacteria</taxon>
        <taxon>Pseudomonadati</taxon>
        <taxon>Kiritimatiellota</taxon>
        <taxon>Tichowtungiia</taxon>
        <taxon>Tichowtungiales</taxon>
        <taxon>Tichowtungiaceae</taxon>
        <taxon>Tichowtungia</taxon>
    </lineage>
</organism>
<feature type="transmembrane region" description="Helical" evidence="1">
    <location>
        <begin position="169"/>
        <end position="195"/>
    </location>
</feature>
<dbReference type="RefSeq" id="WP_160627793.1">
    <property type="nucleotide sequence ID" value="NZ_CP047593.1"/>
</dbReference>
<reference evidence="2 3" key="1">
    <citation type="submission" date="2020-01" db="EMBL/GenBank/DDBJ databases">
        <title>Ponticoccus aerotolerans gen. nov., sp. nov., an anaerobic bacterium and proposal of Ponticoccusceae fam. nov., Ponticoccusles ord. nov. and Ponticoccuse classis nov. in the phylum Kiritimatiellaeota.</title>
        <authorList>
            <person name="Zhou L.Y."/>
            <person name="Du Z.J."/>
        </authorList>
    </citation>
    <scope>NUCLEOTIDE SEQUENCE [LARGE SCALE GENOMIC DNA]</scope>
    <source>
        <strain evidence="2 3">S-5007</strain>
    </source>
</reference>
<keyword evidence="1" id="KW-0472">Membrane</keyword>
<dbReference type="Proteomes" id="UP000464954">
    <property type="component" value="Chromosome"/>
</dbReference>
<evidence type="ECO:0000313" key="2">
    <source>
        <dbReference type="EMBL" id="QHI68962.1"/>
    </source>
</evidence>
<keyword evidence="1" id="KW-1133">Transmembrane helix</keyword>
<feature type="transmembrane region" description="Helical" evidence="1">
    <location>
        <begin position="201"/>
        <end position="222"/>
    </location>
</feature>
<feature type="transmembrane region" description="Helical" evidence="1">
    <location>
        <begin position="261"/>
        <end position="281"/>
    </location>
</feature>
<evidence type="ECO:0000256" key="1">
    <source>
        <dbReference type="SAM" id="Phobius"/>
    </source>
</evidence>
<dbReference type="EMBL" id="CP047593">
    <property type="protein sequence ID" value="QHI68962.1"/>
    <property type="molecule type" value="Genomic_DNA"/>
</dbReference>
<feature type="transmembrane region" description="Helical" evidence="1">
    <location>
        <begin position="138"/>
        <end position="157"/>
    </location>
</feature>
<feature type="transmembrane region" description="Helical" evidence="1">
    <location>
        <begin position="106"/>
        <end position="126"/>
    </location>
</feature>
<feature type="transmembrane region" description="Helical" evidence="1">
    <location>
        <begin position="54"/>
        <end position="71"/>
    </location>
</feature>
<feature type="transmembrane region" description="Helical" evidence="1">
    <location>
        <begin position="6"/>
        <end position="25"/>
    </location>
</feature>
<dbReference type="AlphaFoldDB" id="A0A6P1M4I0"/>
<dbReference type="KEGG" id="taer:GT409_05695"/>
<name>A0A6P1M4I0_9BACT</name>
<evidence type="ECO:0008006" key="4">
    <source>
        <dbReference type="Google" id="ProtNLM"/>
    </source>
</evidence>
<protein>
    <recommendedName>
        <fullName evidence="4">DMT family transporter</fullName>
    </recommendedName>
</protein>
<sequence>MLLETFIGIVMAMLAMCLFNLSPLLQKSALNEIPKLSFHNWWTSFKQLIANRRWVWGFVVGCIGLIPYFIALDLVGVAVVQPLYGFGFIVLVFVSHRMLHEQLHSGAWIGIALLILMPVLIAFGDVSNVQVGITERSTLLSLLLFTLAVAALTLLLFTQVSKHPTAWGFISGALYGLAAVFMQSAISFFALLRLWGWNRHLALSIAAVLLAAPINIFGDYCLQIGLQRRNASRFMPISQTVNNTVAVLGGILVFRQQVGHWGFYLGALGLGAAGLFLLSVFEHAGDRPKFKSG</sequence>
<accession>A0A6P1M4I0</accession>
<gene>
    <name evidence="2" type="ORF">GT409_05695</name>
</gene>
<keyword evidence="1" id="KW-0812">Transmembrane</keyword>
<feature type="transmembrane region" description="Helical" evidence="1">
    <location>
        <begin position="77"/>
        <end position="94"/>
    </location>
</feature>
<keyword evidence="3" id="KW-1185">Reference proteome</keyword>
<dbReference type="InterPro" id="IPR037185">
    <property type="entry name" value="EmrE-like"/>
</dbReference>
<evidence type="ECO:0000313" key="3">
    <source>
        <dbReference type="Proteomes" id="UP000464954"/>
    </source>
</evidence>
<dbReference type="SUPFAM" id="SSF103481">
    <property type="entry name" value="Multidrug resistance efflux transporter EmrE"/>
    <property type="match status" value="1"/>
</dbReference>
<proteinExistence type="predicted"/>